<reference evidence="2 3" key="1">
    <citation type="submission" date="2019-11" db="EMBL/GenBank/DDBJ databases">
        <title>Whole genome sequence of Oryza granulata.</title>
        <authorList>
            <person name="Li W."/>
        </authorList>
    </citation>
    <scope>NUCLEOTIDE SEQUENCE [LARGE SCALE GENOMIC DNA]</scope>
    <source>
        <strain evidence="3">cv. Menghai</strain>
        <tissue evidence="2">Leaf</tissue>
    </source>
</reference>
<evidence type="ECO:0000256" key="1">
    <source>
        <dbReference type="SAM" id="MobiDB-lite"/>
    </source>
</evidence>
<protein>
    <submittedName>
        <fullName evidence="2">Uncharacterized protein</fullName>
    </submittedName>
</protein>
<accession>A0A6G1ES64</accession>
<sequence length="91" mass="9142">MTTSTARSSCATTRWGGARHGGARGGAASQQGAGKLGVVWRGMGDGAACRLLLDGAGGATVGWLELELAYSIFMVAAIADTMGVGRKKLGK</sequence>
<feature type="region of interest" description="Disordered" evidence="1">
    <location>
        <begin position="1"/>
        <end position="31"/>
    </location>
</feature>
<organism evidence="2 3">
    <name type="scientific">Oryza meyeriana var. granulata</name>
    <dbReference type="NCBI Taxonomy" id="110450"/>
    <lineage>
        <taxon>Eukaryota</taxon>
        <taxon>Viridiplantae</taxon>
        <taxon>Streptophyta</taxon>
        <taxon>Embryophyta</taxon>
        <taxon>Tracheophyta</taxon>
        <taxon>Spermatophyta</taxon>
        <taxon>Magnoliopsida</taxon>
        <taxon>Liliopsida</taxon>
        <taxon>Poales</taxon>
        <taxon>Poaceae</taxon>
        <taxon>BOP clade</taxon>
        <taxon>Oryzoideae</taxon>
        <taxon>Oryzeae</taxon>
        <taxon>Oryzinae</taxon>
        <taxon>Oryza</taxon>
        <taxon>Oryza meyeriana</taxon>
    </lineage>
</organism>
<name>A0A6G1ES64_9ORYZ</name>
<evidence type="ECO:0000313" key="2">
    <source>
        <dbReference type="EMBL" id="KAF0927498.1"/>
    </source>
</evidence>
<dbReference type="AlphaFoldDB" id="A0A6G1ES64"/>
<dbReference type="Proteomes" id="UP000479710">
    <property type="component" value="Unassembled WGS sequence"/>
</dbReference>
<gene>
    <name evidence="2" type="ORF">E2562_033992</name>
</gene>
<feature type="compositionally biased region" description="Low complexity" evidence="1">
    <location>
        <begin position="1"/>
        <end position="16"/>
    </location>
</feature>
<proteinExistence type="predicted"/>
<keyword evidence="3" id="KW-1185">Reference proteome</keyword>
<comment type="caution">
    <text evidence="2">The sequence shown here is derived from an EMBL/GenBank/DDBJ whole genome shotgun (WGS) entry which is preliminary data.</text>
</comment>
<evidence type="ECO:0000313" key="3">
    <source>
        <dbReference type="Proteomes" id="UP000479710"/>
    </source>
</evidence>
<dbReference type="EMBL" id="SPHZ02000003">
    <property type="protein sequence ID" value="KAF0927498.1"/>
    <property type="molecule type" value="Genomic_DNA"/>
</dbReference>